<name>A0A2D4IZI6_MICLE</name>
<protein>
    <submittedName>
        <fullName evidence="1">Uncharacterized protein</fullName>
    </submittedName>
</protein>
<accession>A0A2D4IZI6</accession>
<reference evidence="1" key="2">
    <citation type="submission" date="2017-11" db="EMBL/GenBank/DDBJ databases">
        <title>Coralsnake Venomics: Analyses of Venom Gland Transcriptomes and Proteomes of Six Brazilian Taxa.</title>
        <authorList>
            <person name="Aird S.D."/>
            <person name="Jorge da Silva N."/>
            <person name="Qiu L."/>
            <person name="Villar-Briones A."/>
            <person name="Aparecida-Saddi V."/>
            <person name="Campos-Telles M.P."/>
            <person name="Grau M."/>
            <person name="Mikheyev A.S."/>
        </authorList>
    </citation>
    <scope>NUCLEOTIDE SEQUENCE</scope>
    <source>
        <tissue evidence="1">Venom_gland</tissue>
    </source>
</reference>
<proteinExistence type="predicted"/>
<evidence type="ECO:0000313" key="1">
    <source>
        <dbReference type="EMBL" id="LAA89635.1"/>
    </source>
</evidence>
<dbReference type="InterPro" id="IPR043502">
    <property type="entry name" value="DNA/RNA_pol_sf"/>
</dbReference>
<sequence>MFHFGSLWAKFWLSSSSSPSMGFALQAIQFLEIALKPGEEHVQIKQSVLSEKARAGLRPIINHLLQYGFLKKGKSYLNTSILPVKKCDGSFYLDLRIINLLTVKTIHPTVPNP</sequence>
<dbReference type="SUPFAM" id="SSF56672">
    <property type="entry name" value="DNA/RNA polymerases"/>
    <property type="match status" value="1"/>
</dbReference>
<organism evidence="1">
    <name type="scientific">Micrurus lemniscatus lemniscatus</name>
    <dbReference type="NCBI Taxonomy" id="129467"/>
    <lineage>
        <taxon>Eukaryota</taxon>
        <taxon>Metazoa</taxon>
        <taxon>Chordata</taxon>
        <taxon>Craniata</taxon>
        <taxon>Vertebrata</taxon>
        <taxon>Euteleostomi</taxon>
        <taxon>Lepidosauria</taxon>
        <taxon>Squamata</taxon>
        <taxon>Bifurcata</taxon>
        <taxon>Unidentata</taxon>
        <taxon>Episquamata</taxon>
        <taxon>Toxicofera</taxon>
        <taxon>Serpentes</taxon>
        <taxon>Colubroidea</taxon>
        <taxon>Elapidae</taxon>
        <taxon>Elapinae</taxon>
        <taxon>Micrurus</taxon>
    </lineage>
</organism>
<dbReference type="Gene3D" id="3.10.10.10">
    <property type="entry name" value="HIV Type 1 Reverse Transcriptase, subunit A, domain 1"/>
    <property type="match status" value="1"/>
</dbReference>
<dbReference type="EMBL" id="IACK01138715">
    <property type="protein sequence ID" value="LAA89635.1"/>
    <property type="molecule type" value="Transcribed_RNA"/>
</dbReference>
<dbReference type="AlphaFoldDB" id="A0A2D4IZI6"/>
<reference evidence="1" key="1">
    <citation type="submission" date="2017-07" db="EMBL/GenBank/DDBJ databases">
        <authorList>
            <person name="Mikheyev A."/>
            <person name="Grau M."/>
        </authorList>
    </citation>
    <scope>NUCLEOTIDE SEQUENCE</scope>
    <source>
        <tissue evidence="1">Venom_gland</tissue>
    </source>
</reference>